<sequence length="510" mass="57292">MWWKIFQSASRCRATRAPRSCRKNAITLIQADRVAPDSTRRFSSLTRDTYGWRWQCSRILAAARLSMEVMILLPMSIHCIFLYHQPGIRITADPKVEINQNFEKKKLMSCTATRSGTLSYKDEPIARTDTLLTLGFNVVRDNFYAKEIDSDSAEVTSSILKPGNNKILVKCLVKNGKTPLQYYLNPVAPLHPLFAQVAADLNVPETKVKIKFDGENLNGRQTPKSLDLEGGECLEISEVARIWNCSNCDRDYAGTVGLLTSYSAGTLQFLTSNFAATVRHQPALEQFNYLHQTVPIAPKSSYSRSNIVTVIAFLGTLGVVTEVVLKIRPVAEVRKYGSVVFPTFTDGVNCMREIAKQDIGLEFNVVAESFETSVPWKHTLNLCRNVKYVIGKECALNCRNENQPVFPQEKRSGNINISSRLVVDHFRIKFVCVNIVGYYDGYSAGFFGLDGLRQERASPGIEIFGVKSEKSKSDGLKIIRYVSCLQVPSQVPEQTENFAIFNFLGFRKNK</sequence>
<dbReference type="GO" id="GO:0008611">
    <property type="term" value="P:ether lipid biosynthetic process"/>
    <property type="evidence" value="ECO:0007669"/>
    <property type="project" value="UniProtKB-UniPathway"/>
</dbReference>
<dbReference type="InterPro" id="IPR025650">
    <property type="entry name" value="Alkyl-DHAP_Synthase"/>
</dbReference>
<dbReference type="Gene3D" id="3.30.300.330">
    <property type="match status" value="1"/>
</dbReference>
<dbReference type="Pfam" id="PF11976">
    <property type="entry name" value="Rad60-SLD"/>
    <property type="match status" value="1"/>
</dbReference>
<dbReference type="EMBL" id="CADCXU010027800">
    <property type="protein sequence ID" value="CAB0014426.1"/>
    <property type="molecule type" value="Genomic_DNA"/>
</dbReference>
<keyword evidence="4" id="KW-1185">Reference proteome</keyword>
<keyword evidence="1" id="KW-0274">FAD</keyword>
<comment type="subcellular location">
    <subcellularLocation>
        <location evidence="1">Peroxisome</location>
    </subcellularLocation>
</comment>
<dbReference type="CDD" id="cd01763">
    <property type="entry name" value="Ubl_SUMO_like"/>
    <property type="match status" value="1"/>
</dbReference>
<comment type="catalytic activity">
    <reaction evidence="1">
        <text>a long chain fatty alcohol + a 1-acylglycerone 3-phosphate = a 1-O-alkylglycerone 3-phosphate + a long-chain fatty acid + H(+)</text>
        <dbReference type="Rhea" id="RHEA:36171"/>
        <dbReference type="ChEBI" id="CHEBI:15378"/>
        <dbReference type="ChEBI" id="CHEBI:17135"/>
        <dbReference type="ChEBI" id="CHEBI:57534"/>
        <dbReference type="ChEBI" id="CHEBI:57560"/>
        <dbReference type="ChEBI" id="CHEBI:73315"/>
        <dbReference type="EC" id="2.5.1.26"/>
    </reaction>
</comment>
<keyword evidence="1" id="KW-0808">Transferase</keyword>
<dbReference type="InterPro" id="IPR022617">
    <property type="entry name" value="Rad60/SUMO-like_dom"/>
</dbReference>
<dbReference type="Gene3D" id="3.10.20.90">
    <property type="entry name" value="Phosphatidylinositol 3-kinase Catalytic Subunit, Chain A, domain 1"/>
    <property type="match status" value="1"/>
</dbReference>
<keyword evidence="1" id="KW-0285">Flavoprotein</keyword>
<evidence type="ECO:0000313" key="4">
    <source>
        <dbReference type="Proteomes" id="UP000479000"/>
    </source>
</evidence>
<dbReference type="EC" id="2.5.1.26" evidence="1"/>
<protein>
    <recommendedName>
        <fullName evidence="1">Alkylglycerone-phosphate synthase</fullName>
        <shortName evidence="1">Alkyl-DHAP synthase</shortName>
        <ecNumber evidence="1">2.5.1.26</ecNumber>
    </recommendedName>
</protein>
<evidence type="ECO:0000259" key="2">
    <source>
        <dbReference type="Pfam" id="PF11976"/>
    </source>
</evidence>
<dbReference type="PANTHER" id="PTHR46568:SF1">
    <property type="entry name" value="ALKYLDIHYDROXYACETONEPHOSPHATE SYNTHASE, PEROXISOMAL"/>
    <property type="match status" value="1"/>
</dbReference>
<evidence type="ECO:0000256" key="1">
    <source>
        <dbReference type="RuleBase" id="RU363113"/>
    </source>
</evidence>
<evidence type="ECO:0000313" key="3">
    <source>
        <dbReference type="EMBL" id="CAB0014426.1"/>
    </source>
</evidence>
<dbReference type="Gene3D" id="3.40.462.40">
    <property type="entry name" value="FAD-linked oxidase, cap domain/gating helix"/>
    <property type="match status" value="1"/>
</dbReference>
<dbReference type="InterPro" id="IPR029071">
    <property type="entry name" value="Ubiquitin-like_domsf"/>
</dbReference>
<dbReference type="AlphaFoldDB" id="A0A6H5HE77"/>
<accession>A0A6H5HE77</accession>
<organism evidence="3 4">
    <name type="scientific">Nesidiocoris tenuis</name>
    <dbReference type="NCBI Taxonomy" id="355587"/>
    <lineage>
        <taxon>Eukaryota</taxon>
        <taxon>Metazoa</taxon>
        <taxon>Ecdysozoa</taxon>
        <taxon>Arthropoda</taxon>
        <taxon>Hexapoda</taxon>
        <taxon>Insecta</taxon>
        <taxon>Pterygota</taxon>
        <taxon>Neoptera</taxon>
        <taxon>Paraneoptera</taxon>
        <taxon>Hemiptera</taxon>
        <taxon>Heteroptera</taxon>
        <taxon>Panheteroptera</taxon>
        <taxon>Cimicomorpha</taxon>
        <taxon>Miridae</taxon>
        <taxon>Dicyphina</taxon>
        <taxon>Nesidiocoris</taxon>
    </lineage>
</organism>
<reference evidence="3 4" key="1">
    <citation type="submission" date="2020-02" db="EMBL/GenBank/DDBJ databases">
        <authorList>
            <person name="Ferguson B K."/>
        </authorList>
    </citation>
    <scope>NUCLEOTIDE SEQUENCE [LARGE SCALE GENOMIC DNA]</scope>
</reference>
<name>A0A6H5HE77_9HEMI</name>
<comment type="subunit">
    <text evidence="1">Homodimer.</text>
</comment>
<dbReference type="GO" id="GO:0008609">
    <property type="term" value="F:alkylglycerone-phosphate synthase activity"/>
    <property type="evidence" value="ECO:0007669"/>
    <property type="project" value="UniProtKB-EC"/>
</dbReference>
<feature type="domain" description="Rad60/SUMO-like" evidence="2">
    <location>
        <begin position="175"/>
        <end position="236"/>
    </location>
</feature>
<comment type="function">
    <text evidence="1">Catalyzes the exchange of an acyl for a long-chain alkyl group and the formation of the ether bond in the biosynthesis of ether phospholipids.</text>
</comment>
<dbReference type="GO" id="GO:0005777">
    <property type="term" value="C:peroxisome"/>
    <property type="evidence" value="ECO:0007669"/>
    <property type="project" value="UniProtKB-SubCell"/>
</dbReference>
<dbReference type="PANTHER" id="PTHR46568">
    <property type="entry name" value="ALKYLDIHYDROXYACETONEPHOSPHATE SYNTHASE, PEROXISOMAL"/>
    <property type="match status" value="1"/>
</dbReference>
<keyword evidence="1" id="KW-0443">Lipid metabolism</keyword>
<keyword evidence="1" id="KW-0444">Lipid biosynthesis</keyword>
<dbReference type="OrthoDB" id="442921at2759"/>
<gene>
    <name evidence="3" type="ORF">NTEN_LOCUS18855</name>
</gene>
<dbReference type="UniPathway" id="UPA00781"/>
<comment type="similarity">
    <text evidence="1">Belongs to the FAD-binding oxidoreductase/transferase type 4 family.</text>
</comment>
<dbReference type="Proteomes" id="UP000479000">
    <property type="component" value="Unassembled WGS sequence"/>
</dbReference>
<comment type="pathway">
    <text evidence="1">Glycerolipid metabolism; ether lipid biosynthesis.</text>
</comment>
<comment type="cofactor">
    <cofactor evidence="1">
        <name>FAD</name>
        <dbReference type="ChEBI" id="CHEBI:57692"/>
    </cofactor>
</comment>
<keyword evidence="1" id="KW-0576">Peroxisome</keyword>
<proteinExistence type="inferred from homology"/>
<dbReference type="SUPFAM" id="SSF54236">
    <property type="entry name" value="Ubiquitin-like"/>
    <property type="match status" value="1"/>
</dbReference>